<feature type="transmembrane region" description="Helical" evidence="1">
    <location>
        <begin position="7"/>
        <end position="27"/>
    </location>
</feature>
<evidence type="ECO:0000313" key="3">
    <source>
        <dbReference type="Proteomes" id="UP000050417"/>
    </source>
</evidence>
<accession>A0A0N8GNB6</accession>
<keyword evidence="1" id="KW-0472">Membrane</keyword>
<dbReference type="EMBL" id="LGCL01000022">
    <property type="protein sequence ID" value="KPL77642.1"/>
    <property type="molecule type" value="Genomic_DNA"/>
</dbReference>
<evidence type="ECO:0000313" key="2">
    <source>
        <dbReference type="EMBL" id="KPL77642.1"/>
    </source>
</evidence>
<organism evidence="2 3">
    <name type="scientific">Ornatilinea apprima</name>
    <dbReference type="NCBI Taxonomy" id="1134406"/>
    <lineage>
        <taxon>Bacteria</taxon>
        <taxon>Bacillati</taxon>
        <taxon>Chloroflexota</taxon>
        <taxon>Anaerolineae</taxon>
        <taxon>Anaerolineales</taxon>
        <taxon>Anaerolineaceae</taxon>
        <taxon>Ornatilinea</taxon>
    </lineage>
</organism>
<dbReference type="AlphaFoldDB" id="A0A0N8GNB6"/>
<gene>
    <name evidence="2" type="ORF">ADN00_08565</name>
</gene>
<evidence type="ECO:0008006" key="4">
    <source>
        <dbReference type="Google" id="ProtNLM"/>
    </source>
</evidence>
<protein>
    <recommendedName>
        <fullName evidence="4">Cardiolipin synthase N-terminal domain-containing protein</fullName>
    </recommendedName>
</protein>
<feature type="transmembrane region" description="Helical" evidence="1">
    <location>
        <begin position="33"/>
        <end position="56"/>
    </location>
</feature>
<name>A0A0N8GNB6_9CHLR</name>
<sequence>MQAADILRLLLVVFSFAMLFLSFFYLFRRKLTFWDYLGWGLVAVLIPILGPFLVIASRPGKSQ</sequence>
<keyword evidence="3" id="KW-1185">Reference proteome</keyword>
<keyword evidence="1" id="KW-0812">Transmembrane</keyword>
<evidence type="ECO:0000256" key="1">
    <source>
        <dbReference type="SAM" id="Phobius"/>
    </source>
</evidence>
<dbReference type="RefSeq" id="WP_075062579.1">
    <property type="nucleotide sequence ID" value="NZ_LGCL01000022.1"/>
</dbReference>
<dbReference type="Proteomes" id="UP000050417">
    <property type="component" value="Unassembled WGS sequence"/>
</dbReference>
<reference evidence="2 3" key="1">
    <citation type="submission" date="2015-07" db="EMBL/GenBank/DDBJ databases">
        <title>Genome sequence of Ornatilinea apprima DSM 23815.</title>
        <authorList>
            <person name="Hemp J."/>
            <person name="Ward L.M."/>
            <person name="Pace L.A."/>
            <person name="Fischer W.W."/>
        </authorList>
    </citation>
    <scope>NUCLEOTIDE SEQUENCE [LARGE SCALE GENOMIC DNA]</scope>
    <source>
        <strain evidence="2 3">P3M-1</strain>
    </source>
</reference>
<proteinExistence type="predicted"/>
<keyword evidence="1" id="KW-1133">Transmembrane helix</keyword>
<comment type="caution">
    <text evidence="2">The sequence shown here is derived from an EMBL/GenBank/DDBJ whole genome shotgun (WGS) entry which is preliminary data.</text>
</comment>